<protein>
    <submittedName>
        <fullName evidence="2">Uncharacterized protein</fullName>
    </submittedName>
</protein>
<feature type="compositionally biased region" description="Basic and acidic residues" evidence="1">
    <location>
        <begin position="212"/>
        <end position="229"/>
    </location>
</feature>
<evidence type="ECO:0000313" key="2">
    <source>
        <dbReference type="EMBL" id="CAA9209344.1"/>
    </source>
</evidence>
<organism evidence="2">
    <name type="scientific">uncultured Acidimicrobiales bacterium</name>
    <dbReference type="NCBI Taxonomy" id="310071"/>
    <lineage>
        <taxon>Bacteria</taxon>
        <taxon>Bacillati</taxon>
        <taxon>Actinomycetota</taxon>
        <taxon>Acidimicrobiia</taxon>
        <taxon>Acidimicrobiales</taxon>
        <taxon>environmental samples</taxon>
    </lineage>
</organism>
<accession>A0A6J4GXF4</accession>
<proteinExistence type="predicted"/>
<feature type="region of interest" description="Disordered" evidence="1">
    <location>
        <begin position="198"/>
        <end position="229"/>
    </location>
</feature>
<gene>
    <name evidence="2" type="ORF">AVDCRST_MAG10-21</name>
</gene>
<name>A0A6J4GXF4_9ACTN</name>
<reference evidence="2" key="1">
    <citation type="submission" date="2020-02" db="EMBL/GenBank/DDBJ databases">
        <authorList>
            <person name="Meier V. D."/>
        </authorList>
    </citation>
    <scope>NUCLEOTIDE SEQUENCE</scope>
    <source>
        <strain evidence="2">AVDCRST_MAG10</strain>
    </source>
</reference>
<dbReference type="AlphaFoldDB" id="A0A6J4GXF4"/>
<evidence type="ECO:0000256" key="1">
    <source>
        <dbReference type="SAM" id="MobiDB-lite"/>
    </source>
</evidence>
<dbReference type="EMBL" id="CADCTB010000002">
    <property type="protein sequence ID" value="CAA9209344.1"/>
    <property type="molecule type" value="Genomic_DNA"/>
</dbReference>
<sequence length="314" mass="34608">MNERPDEGVSISTPEPGVTAVVVGIDPATSPGADTIARLIAEALRVNGHESEPRVMGWPPPAYVGPYLLTQWTDETRHAEPCDCDEDSEGVGARCMANSDWLYGVCIFDAEWPVLYQRLPRRPTRAEAPEVHRELDARGRRVVAAAGRCVERRLNLNLPATPSVARARREMAEQANAELHTAVSALWEVEMDLEDVDVAGDRPQPSPGADLVARERQRQSEREGYTADHDARHTQGELAAAAWAYLTDYLGEHFDLYPPELRGRRIDNLIRWPCSGEGWKPTPMDPIGQLAKIGALVAAEIDRLLADKTAEVGP</sequence>